<dbReference type="GO" id="GO:0000155">
    <property type="term" value="F:phosphorelay sensor kinase activity"/>
    <property type="evidence" value="ECO:0007669"/>
    <property type="project" value="InterPro"/>
</dbReference>
<dbReference type="InterPro" id="IPR003594">
    <property type="entry name" value="HATPase_dom"/>
</dbReference>
<proteinExistence type="predicted"/>
<dbReference type="GO" id="GO:0007234">
    <property type="term" value="P:osmosensory signaling via phosphorelay pathway"/>
    <property type="evidence" value="ECO:0007669"/>
    <property type="project" value="TreeGrafter"/>
</dbReference>
<dbReference type="AlphaFoldDB" id="A0A418VLX8"/>
<dbReference type="InterPro" id="IPR029016">
    <property type="entry name" value="GAF-like_dom_sf"/>
</dbReference>
<dbReference type="PROSITE" id="PS50109">
    <property type="entry name" value="HIS_KIN"/>
    <property type="match status" value="1"/>
</dbReference>
<dbReference type="PRINTS" id="PR00344">
    <property type="entry name" value="BCTRLSENSOR"/>
</dbReference>
<dbReference type="SUPFAM" id="SSF55874">
    <property type="entry name" value="ATPase domain of HSP90 chaperone/DNA topoisomerase II/histidine kinase"/>
    <property type="match status" value="1"/>
</dbReference>
<dbReference type="OrthoDB" id="9795133at2"/>
<dbReference type="InterPro" id="IPR036890">
    <property type="entry name" value="HATPase_C_sf"/>
</dbReference>
<protein>
    <recommendedName>
        <fullName evidence="2">histidine kinase</fullName>
        <ecNumber evidence="2">2.7.13.3</ecNumber>
    </recommendedName>
</protein>
<dbReference type="Gene3D" id="1.10.287.130">
    <property type="match status" value="1"/>
</dbReference>
<comment type="catalytic activity">
    <reaction evidence="1">
        <text>ATP + protein L-histidine = ADP + protein N-phospho-L-histidine.</text>
        <dbReference type="EC" id="2.7.13.3"/>
    </reaction>
</comment>
<evidence type="ECO:0000313" key="7">
    <source>
        <dbReference type="EMBL" id="RJF77181.1"/>
    </source>
</evidence>
<keyword evidence="4" id="KW-0808">Transferase</keyword>
<dbReference type="EC" id="2.7.13.3" evidence="2"/>
<evidence type="ECO:0000256" key="3">
    <source>
        <dbReference type="ARBA" id="ARBA00022553"/>
    </source>
</evidence>
<evidence type="ECO:0000256" key="5">
    <source>
        <dbReference type="ARBA" id="ARBA00022777"/>
    </source>
</evidence>
<dbReference type="InterPro" id="IPR003661">
    <property type="entry name" value="HisK_dim/P_dom"/>
</dbReference>
<comment type="caution">
    <text evidence="7">The sequence shown here is derived from an EMBL/GenBank/DDBJ whole genome shotgun (WGS) entry which is preliminary data.</text>
</comment>
<dbReference type="InterPro" id="IPR005467">
    <property type="entry name" value="His_kinase_dom"/>
</dbReference>
<dbReference type="SMART" id="SM00388">
    <property type="entry name" value="HisKA"/>
    <property type="match status" value="1"/>
</dbReference>
<evidence type="ECO:0000256" key="2">
    <source>
        <dbReference type="ARBA" id="ARBA00012438"/>
    </source>
</evidence>
<dbReference type="PANTHER" id="PTHR42878:SF13">
    <property type="entry name" value="HISTIDINE KINASE"/>
    <property type="match status" value="1"/>
</dbReference>
<dbReference type="GO" id="GO:0000156">
    <property type="term" value="F:phosphorelay response regulator activity"/>
    <property type="evidence" value="ECO:0007669"/>
    <property type="project" value="TreeGrafter"/>
</dbReference>
<dbReference type="Proteomes" id="UP000285523">
    <property type="component" value="Unassembled WGS sequence"/>
</dbReference>
<evidence type="ECO:0000256" key="1">
    <source>
        <dbReference type="ARBA" id="ARBA00000085"/>
    </source>
</evidence>
<accession>A0A418VLX8</accession>
<dbReference type="SMART" id="SM00065">
    <property type="entry name" value="GAF"/>
    <property type="match status" value="1"/>
</dbReference>
<name>A0A418VLX8_RHOPL</name>
<reference evidence="7 8" key="1">
    <citation type="submission" date="2018-09" db="EMBL/GenBank/DDBJ databases">
        <title>Draft genome sequence of Rhodopseudomonas palustris 2.1.18.</title>
        <authorList>
            <person name="Robertson S.L."/>
            <person name="Meyer T.E."/>
            <person name="Kyndt J.A."/>
        </authorList>
    </citation>
    <scope>NUCLEOTIDE SEQUENCE [LARGE SCALE GENOMIC DNA]</scope>
    <source>
        <strain evidence="7 8">2.1.18</strain>
    </source>
</reference>
<dbReference type="SUPFAM" id="SSF55781">
    <property type="entry name" value="GAF domain-like"/>
    <property type="match status" value="1"/>
</dbReference>
<organism evidence="7 8">
    <name type="scientific">Rhodopseudomonas palustris</name>
    <dbReference type="NCBI Taxonomy" id="1076"/>
    <lineage>
        <taxon>Bacteria</taxon>
        <taxon>Pseudomonadati</taxon>
        <taxon>Pseudomonadota</taxon>
        <taxon>Alphaproteobacteria</taxon>
        <taxon>Hyphomicrobiales</taxon>
        <taxon>Nitrobacteraceae</taxon>
        <taxon>Rhodopseudomonas</taxon>
    </lineage>
</organism>
<dbReference type="SUPFAM" id="SSF47384">
    <property type="entry name" value="Homodimeric domain of signal transducing histidine kinase"/>
    <property type="match status" value="1"/>
</dbReference>
<keyword evidence="5" id="KW-0418">Kinase</keyword>
<dbReference type="CDD" id="cd00075">
    <property type="entry name" value="HATPase"/>
    <property type="match status" value="1"/>
</dbReference>
<dbReference type="EMBL" id="QYYD01000003">
    <property type="protein sequence ID" value="RJF77181.1"/>
    <property type="molecule type" value="Genomic_DNA"/>
</dbReference>
<dbReference type="InterPro" id="IPR050351">
    <property type="entry name" value="BphY/WalK/GraS-like"/>
</dbReference>
<dbReference type="Pfam" id="PF02518">
    <property type="entry name" value="HATPase_c"/>
    <property type="match status" value="1"/>
</dbReference>
<keyword evidence="3" id="KW-0597">Phosphoprotein</keyword>
<dbReference type="PANTHER" id="PTHR42878">
    <property type="entry name" value="TWO-COMPONENT HISTIDINE KINASE"/>
    <property type="match status" value="1"/>
</dbReference>
<dbReference type="Gene3D" id="3.30.565.10">
    <property type="entry name" value="Histidine kinase-like ATPase, C-terminal domain"/>
    <property type="match status" value="1"/>
</dbReference>
<dbReference type="Pfam" id="PF00512">
    <property type="entry name" value="HisKA"/>
    <property type="match status" value="1"/>
</dbReference>
<evidence type="ECO:0000313" key="8">
    <source>
        <dbReference type="Proteomes" id="UP000285523"/>
    </source>
</evidence>
<evidence type="ECO:0000256" key="4">
    <source>
        <dbReference type="ARBA" id="ARBA00022679"/>
    </source>
</evidence>
<evidence type="ECO:0000259" key="6">
    <source>
        <dbReference type="PROSITE" id="PS50109"/>
    </source>
</evidence>
<feature type="domain" description="Histidine kinase" evidence="6">
    <location>
        <begin position="180"/>
        <end position="389"/>
    </location>
</feature>
<dbReference type="SMART" id="SM00387">
    <property type="entry name" value="HATPase_c"/>
    <property type="match status" value="1"/>
</dbReference>
<dbReference type="CDD" id="cd00082">
    <property type="entry name" value="HisKA"/>
    <property type="match status" value="1"/>
</dbReference>
<dbReference type="Gene3D" id="3.30.450.40">
    <property type="match status" value="1"/>
</dbReference>
<sequence>MQDGIKADIEAVQRIESVPLILEVVCRTTGMGFAAVARVTEDRWVCCAVRDEIAFGLEPGGELQIETTICHEIRQSHQAVVIDHVAEDATFRNHHTPAQYGFQSYISVPIMRASGEMFGTLCAIDPRPALLSTPHTIATFKLFAELIGSHLDALDRLQASEADLRDERHTAGLREQFIAVLGHDLRNPLAAIDAGTRVLSRAPERAPEVLDLMRNAVKRMSGLIDDVMDFTRGWLGDGLSLRKRSVQLLLPVIEQVVSEARATAPDRRIELEADLAVPVNCDAGRVAQVLSNLLANAVTYGAPDQPIRVVARSDAARFELSVANAGEPIPAAALLQLFQPFYRGQTEPAKPGLGLGLYIASEIARAHGGTLTASSTPQETRFVFSMPVS</sequence>
<dbReference type="GO" id="GO:0030295">
    <property type="term" value="F:protein kinase activator activity"/>
    <property type="evidence" value="ECO:0007669"/>
    <property type="project" value="TreeGrafter"/>
</dbReference>
<dbReference type="InterPro" id="IPR004358">
    <property type="entry name" value="Sig_transdc_His_kin-like_C"/>
</dbReference>
<gene>
    <name evidence="7" type="ORF">D4Q52_04445</name>
</gene>
<dbReference type="InterPro" id="IPR036097">
    <property type="entry name" value="HisK_dim/P_sf"/>
</dbReference>
<dbReference type="InterPro" id="IPR003018">
    <property type="entry name" value="GAF"/>
</dbReference>
<dbReference type="Pfam" id="PF01590">
    <property type="entry name" value="GAF"/>
    <property type="match status" value="1"/>
</dbReference>
<dbReference type="RefSeq" id="WP_119855431.1">
    <property type="nucleotide sequence ID" value="NZ_QYYD01000003.1"/>
</dbReference>